<keyword evidence="4" id="KW-0186">Copper</keyword>
<evidence type="ECO:0000256" key="1">
    <source>
        <dbReference type="ARBA" id="ARBA00004196"/>
    </source>
</evidence>
<dbReference type="Proteomes" id="UP000093985">
    <property type="component" value="Unassembled WGS sequence"/>
</dbReference>
<reference evidence="10" key="1">
    <citation type="submission" date="2016-06" db="EMBL/GenBank/DDBJ databases">
        <authorList>
            <person name="Sutton G."/>
            <person name="Brinkac L."/>
            <person name="Sanka R."/>
            <person name="Adams M."/>
            <person name="Lau E."/>
            <person name="Mehaffy C."/>
            <person name="Tameris M."/>
            <person name="Hatherill M."/>
            <person name="Hanekom W."/>
            <person name="Mahomed H."/>
            <person name="Mcshane H."/>
        </authorList>
    </citation>
    <scope>NUCLEOTIDE SEQUENCE [LARGE SCALE GENOMIC DNA]</scope>
    <source>
        <strain evidence="10">852014-51077_SCH5608930-a</strain>
    </source>
</reference>
<dbReference type="GO" id="GO:0030313">
    <property type="term" value="C:cell envelope"/>
    <property type="evidence" value="ECO:0007669"/>
    <property type="project" value="UniProtKB-SubCell"/>
</dbReference>
<dbReference type="GO" id="GO:0006825">
    <property type="term" value="P:copper ion transport"/>
    <property type="evidence" value="ECO:0007669"/>
    <property type="project" value="InterPro"/>
</dbReference>
<dbReference type="RefSeq" id="WP_064854894.1">
    <property type="nucleotide sequence ID" value="NZ_LZIM01000030.1"/>
</dbReference>
<dbReference type="InterPro" id="IPR014756">
    <property type="entry name" value="Ig_E-set"/>
</dbReference>
<dbReference type="GO" id="GO:0005886">
    <property type="term" value="C:plasma membrane"/>
    <property type="evidence" value="ECO:0007669"/>
    <property type="project" value="TreeGrafter"/>
</dbReference>
<name>A0A1A2ENP5_MYCSD</name>
<dbReference type="PANTHER" id="PTHR34820">
    <property type="entry name" value="INNER MEMBRANE PROTEIN YEBZ"/>
    <property type="match status" value="1"/>
</dbReference>
<dbReference type="InterPro" id="IPR014755">
    <property type="entry name" value="Cu-Rt/internalin_Ig-like"/>
</dbReference>
<evidence type="ECO:0000256" key="6">
    <source>
        <dbReference type="SAM" id="Phobius"/>
    </source>
</evidence>
<dbReference type="SUPFAM" id="SSF81296">
    <property type="entry name" value="E set domains"/>
    <property type="match status" value="1"/>
</dbReference>
<accession>A0A1A2ENP5</accession>
<evidence type="ECO:0000313" key="9">
    <source>
        <dbReference type="EMBL" id="OBG07113.1"/>
    </source>
</evidence>
<gene>
    <name evidence="9" type="ORF">A5771_07480</name>
</gene>
<dbReference type="GO" id="GO:0042597">
    <property type="term" value="C:periplasmic space"/>
    <property type="evidence" value="ECO:0007669"/>
    <property type="project" value="InterPro"/>
</dbReference>
<dbReference type="InterPro" id="IPR032694">
    <property type="entry name" value="CopC/D"/>
</dbReference>
<feature type="transmembrane region" description="Helical" evidence="6">
    <location>
        <begin position="158"/>
        <end position="177"/>
    </location>
</feature>
<dbReference type="Pfam" id="PF04234">
    <property type="entry name" value="CopC"/>
    <property type="match status" value="1"/>
</dbReference>
<dbReference type="AlphaFoldDB" id="A0A1A2ENP5"/>
<keyword evidence="3 7" id="KW-0732">Signal</keyword>
<evidence type="ECO:0000259" key="8">
    <source>
        <dbReference type="Pfam" id="PF04234"/>
    </source>
</evidence>
<comment type="caution">
    <text evidence="9">The sequence shown here is derived from an EMBL/GenBank/DDBJ whole genome shotgun (WGS) entry which is preliminary data.</text>
</comment>
<evidence type="ECO:0000256" key="3">
    <source>
        <dbReference type="ARBA" id="ARBA00022729"/>
    </source>
</evidence>
<keyword evidence="6" id="KW-0812">Transmembrane</keyword>
<dbReference type="EMBL" id="LZIN01000040">
    <property type="protein sequence ID" value="OBG07113.1"/>
    <property type="molecule type" value="Genomic_DNA"/>
</dbReference>
<keyword evidence="2" id="KW-0479">Metal-binding</keyword>
<feature type="signal peptide" evidence="7">
    <location>
        <begin position="1"/>
        <end position="28"/>
    </location>
</feature>
<sequence>MTGAVRVALAGMFALAALLSPVAPPGVAAAHAVLVSADPAGGAELSHGPQRVSATFNEQLQTSFAAMTVVGPDGHLWSTGETQVQGAVASVAVRPLGPVGTYTVHYRVTSADGHVVSGSWPFRLTVAGTGEPGPAVTDHGEAPPPIPRRDAEPAGDDLPIWPFVAGAVALVGAGLWLNRHRS</sequence>
<organism evidence="9 10">
    <name type="scientific">Mycolicibacter sinensis (strain JDM601)</name>
    <name type="common">Mycobacterium sinense</name>
    <dbReference type="NCBI Taxonomy" id="875328"/>
    <lineage>
        <taxon>Bacteria</taxon>
        <taxon>Bacillati</taxon>
        <taxon>Actinomycetota</taxon>
        <taxon>Actinomycetes</taxon>
        <taxon>Mycobacteriales</taxon>
        <taxon>Mycobacteriaceae</taxon>
        <taxon>Mycolicibacter</taxon>
    </lineage>
</organism>
<evidence type="ECO:0000313" key="10">
    <source>
        <dbReference type="Proteomes" id="UP000093985"/>
    </source>
</evidence>
<comment type="subcellular location">
    <subcellularLocation>
        <location evidence="1">Cell envelope</location>
    </subcellularLocation>
</comment>
<evidence type="ECO:0000256" key="7">
    <source>
        <dbReference type="SAM" id="SignalP"/>
    </source>
</evidence>
<keyword evidence="6" id="KW-0472">Membrane</keyword>
<protein>
    <submittedName>
        <fullName evidence="9">Copper resistance protein CopC</fullName>
    </submittedName>
</protein>
<evidence type="ECO:0000256" key="2">
    <source>
        <dbReference type="ARBA" id="ARBA00022723"/>
    </source>
</evidence>
<evidence type="ECO:0000256" key="5">
    <source>
        <dbReference type="SAM" id="MobiDB-lite"/>
    </source>
</evidence>
<dbReference type="InterPro" id="IPR007348">
    <property type="entry name" value="CopC_dom"/>
</dbReference>
<keyword evidence="6" id="KW-1133">Transmembrane helix</keyword>
<evidence type="ECO:0000256" key="4">
    <source>
        <dbReference type="ARBA" id="ARBA00023008"/>
    </source>
</evidence>
<dbReference type="GO" id="GO:0005507">
    <property type="term" value="F:copper ion binding"/>
    <property type="evidence" value="ECO:0007669"/>
    <property type="project" value="InterPro"/>
</dbReference>
<feature type="region of interest" description="Disordered" evidence="5">
    <location>
        <begin position="128"/>
        <end position="154"/>
    </location>
</feature>
<dbReference type="Gene3D" id="2.60.40.1220">
    <property type="match status" value="1"/>
</dbReference>
<feature type="domain" description="CopC" evidence="8">
    <location>
        <begin position="31"/>
        <end position="123"/>
    </location>
</feature>
<dbReference type="GO" id="GO:0046688">
    <property type="term" value="P:response to copper ion"/>
    <property type="evidence" value="ECO:0007669"/>
    <property type="project" value="InterPro"/>
</dbReference>
<dbReference type="PANTHER" id="PTHR34820:SF4">
    <property type="entry name" value="INNER MEMBRANE PROTEIN YEBZ"/>
    <property type="match status" value="1"/>
</dbReference>
<feature type="chain" id="PRO_5039631346" evidence="7">
    <location>
        <begin position="29"/>
        <end position="182"/>
    </location>
</feature>
<proteinExistence type="predicted"/>